<evidence type="ECO:0000256" key="1">
    <source>
        <dbReference type="ARBA" id="ARBA00004651"/>
    </source>
</evidence>
<dbReference type="GO" id="GO:0042918">
    <property type="term" value="P:alkanesulfonate transmembrane transport"/>
    <property type="evidence" value="ECO:0007669"/>
    <property type="project" value="UniProtKB-ARBA"/>
</dbReference>
<dbReference type="SUPFAM" id="SSF161098">
    <property type="entry name" value="MetI-like"/>
    <property type="match status" value="1"/>
</dbReference>
<evidence type="ECO:0000313" key="9">
    <source>
        <dbReference type="EMBL" id="ALC82978.1"/>
    </source>
</evidence>
<evidence type="ECO:0000256" key="3">
    <source>
        <dbReference type="ARBA" id="ARBA00022475"/>
    </source>
</evidence>
<dbReference type="Pfam" id="PF00528">
    <property type="entry name" value="BPD_transp_1"/>
    <property type="match status" value="1"/>
</dbReference>
<keyword evidence="10" id="KW-1185">Reference proteome</keyword>
<feature type="transmembrane region" description="Helical" evidence="7">
    <location>
        <begin position="103"/>
        <end position="125"/>
    </location>
</feature>
<dbReference type="PANTHER" id="PTHR30151:SF0">
    <property type="entry name" value="ABC TRANSPORTER PERMEASE PROTEIN MJ0413-RELATED"/>
    <property type="match status" value="1"/>
</dbReference>
<feature type="transmembrane region" description="Helical" evidence="7">
    <location>
        <begin position="72"/>
        <end position="91"/>
    </location>
</feature>
<dbReference type="PROSITE" id="PS50928">
    <property type="entry name" value="ABC_TM1"/>
    <property type="match status" value="1"/>
</dbReference>
<evidence type="ECO:0000256" key="7">
    <source>
        <dbReference type="RuleBase" id="RU363032"/>
    </source>
</evidence>
<evidence type="ECO:0000313" key="10">
    <source>
        <dbReference type="Proteomes" id="UP000067625"/>
    </source>
</evidence>
<dbReference type="AlphaFoldDB" id="A0A0M4GBB4"/>
<dbReference type="Gene3D" id="1.10.3720.10">
    <property type="entry name" value="MetI-like"/>
    <property type="match status" value="1"/>
</dbReference>
<name>A0A0M4GBB4_9BACI</name>
<dbReference type="PANTHER" id="PTHR30151">
    <property type="entry name" value="ALKANE SULFONATE ABC TRANSPORTER-RELATED, MEMBRANE SUBUNIT"/>
    <property type="match status" value="1"/>
</dbReference>
<proteinExistence type="inferred from homology"/>
<feature type="transmembrane region" description="Helical" evidence="7">
    <location>
        <begin position="226"/>
        <end position="245"/>
    </location>
</feature>
<evidence type="ECO:0000259" key="8">
    <source>
        <dbReference type="PROSITE" id="PS50928"/>
    </source>
</evidence>
<evidence type="ECO:0000256" key="6">
    <source>
        <dbReference type="ARBA" id="ARBA00023136"/>
    </source>
</evidence>
<comment type="subcellular location">
    <subcellularLocation>
        <location evidence="1 7">Cell membrane</location>
        <topology evidence="1 7">Multi-pass membrane protein</topology>
    </subcellularLocation>
</comment>
<dbReference type="InterPro" id="IPR035906">
    <property type="entry name" value="MetI-like_sf"/>
</dbReference>
<keyword evidence="5 7" id="KW-1133">Transmembrane helix</keyword>
<dbReference type="Proteomes" id="UP000067625">
    <property type="component" value="Chromosome"/>
</dbReference>
<keyword evidence="4 7" id="KW-0812">Transmembrane</keyword>
<dbReference type="EMBL" id="CP012600">
    <property type="protein sequence ID" value="ALC82978.1"/>
    <property type="molecule type" value="Genomic_DNA"/>
</dbReference>
<comment type="similarity">
    <text evidence="7">Belongs to the binding-protein-dependent transport system permease family.</text>
</comment>
<keyword evidence="2 7" id="KW-0813">Transport</keyword>
<dbReference type="FunFam" id="1.10.3720.10:FF:000003">
    <property type="entry name" value="Aliphatic sulfonate ABC transporter permease"/>
    <property type="match status" value="1"/>
</dbReference>
<reference evidence="9 10" key="2">
    <citation type="journal article" date="2016" name="Int. J. Syst. Evol. Microbiol.">
        <title>Bacillus gobiensis sp. nov., isolated from a soil sample.</title>
        <authorList>
            <person name="Liu B."/>
            <person name="Liu G.H."/>
            <person name="Cetin S."/>
            <person name="Schumann P."/>
            <person name="Pan Z.Z."/>
            <person name="Chen Q.Q."/>
        </authorList>
    </citation>
    <scope>NUCLEOTIDE SEQUENCE [LARGE SCALE GENOMIC DNA]</scope>
    <source>
        <strain evidence="9 10">FJAT-4402</strain>
    </source>
</reference>
<evidence type="ECO:0000256" key="2">
    <source>
        <dbReference type="ARBA" id="ARBA00022448"/>
    </source>
</evidence>
<dbReference type="GO" id="GO:0005886">
    <property type="term" value="C:plasma membrane"/>
    <property type="evidence" value="ECO:0007669"/>
    <property type="project" value="UniProtKB-SubCell"/>
</dbReference>
<organism evidence="9 10">
    <name type="scientific">Bacillus gobiensis</name>
    <dbReference type="NCBI Taxonomy" id="1441095"/>
    <lineage>
        <taxon>Bacteria</taxon>
        <taxon>Bacillati</taxon>
        <taxon>Bacillota</taxon>
        <taxon>Bacilli</taxon>
        <taxon>Bacillales</taxon>
        <taxon>Bacillaceae</taxon>
        <taxon>Bacillus</taxon>
    </lineage>
</organism>
<feature type="transmembrane region" description="Helical" evidence="7">
    <location>
        <begin position="131"/>
        <end position="153"/>
    </location>
</feature>
<feature type="transmembrane region" description="Helical" evidence="7">
    <location>
        <begin position="165"/>
        <end position="185"/>
    </location>
</feature>
<sequence>MLILVKIRNFITSENIRLGFLGWVAGIIIWQIISLFSEPEFFPGPWETFLGGIELVSDGTLQNYALISYGRILTGWTLGSLIGIPIGLLMGKFRYIRLLLESYLNFFRFIPALVFVTLFILWLGIGEQSKIALITYTTLFVVTLNTMAGVLAIDENKFRAARSMGATEVQILLHVILPATVPYIFNGIRLAMGNSFMAIVGAEMLAAKEGIGYLIWTSRLYLKTDWIFAGIITLGLMGFFMDKVLTNAGSLLLKKYGVRKASINKREFGQQAS</sequence>
<gene>
    <name evidence="9" type="ORF">AM592_16385</name>
</gene>
<accession>A0A0M4GBB4</accession>
<dbReference type="PATRIC" id="fig|1441095.3.peg.3623"/>
<protein>
    <submittedName>
        <fullName evidence="9">Nitrate ABC transporter permease</fullName>
    </submittedName>
</protein>
<dbReference type="STRING" id="1441095.AM592_16385"/>
<reference evidence="10" key="1">
    <citation type="submission" date="2015-08" db="EMBL/GenBank/DDBJ databases">
        <title>Genome sequencing project for genomic taxonomy and phylogenomics of Bacillus-like bacteria.</title>
        <authorList>
            <person name="Liu B."/>
            <person name="Wang J."/>
            <person name="Zhu Y."/>
            <person name="Liu G."/>
            <person name="Chen Q."/>
            <person name="Chen Z."/>
            <person name="Lan J."/>
            <person name="Che J."/>
            <person name="Ge C."/>
            <person name="Shi H."/>
            <person name="Pan Z."/>
            <person name="Liu X."/>
        </authorList>
    </citation>
    <scope>NUCLEOTIDE SEQUENCE [LARGE SCALE GENOMIC DNA]</scope>
    <source>
        <strain evidence="10">FJAT-4402</strain>
    </source>
</reference>
<dbReference type="CDD" id="cd06261">
    <property type="entry name" value="TM_PBP2"/>
    <property type="match status" value="1"/>
</dbReference>
<evidence type="ECO:0000256" key="5">
    <source>
        <dbReference type="ARBA" id="ARBA00022989"/>
    </source>
</evidence>
<keyword evidence="3" id="KW-1003">Cell membrane</keyword>
<feature type="transmembrane region" description="Helical" evidence="7">
    <location>
        <begin position="20"/>
        <end position="37"/>
    </location>
</feature>
<evidence type="ECO:0000256" key="4">
    <source>
        <dbReference type="ARBA" id="ARBA00022692"/>
    </source>
</evidence>
<keyword evidence="6 7" id="KW-0472">Membrane</keyword>
<dbReference type="RefSeq" id="WP_225970251.1">
    <property type="nucleotide sequence ID" value="NZ_CP012600.1"/>
</dbReference>
<feature type="domain" description="ABC transmembrane type-1" evidence="8">
    <location>
        <begin position="65"/>
        <end position="245"/>
    </location>
</feature>
<dbReference type="InterPro" id="IPR000515">
    <property type="entry name" value="MetI-like"/>
</dbReference>